<dbReference type="STRING" id="1128970.SAMN04487935_2518"/>
<dbReference type="InterPro" id="IPR007782">
    <property type="entry name" value="VKG_COase"/>
</dbReference>
<dbReference type="AlphaFoldDB" id="A0A1G8YXM3"/>
<feature type="transmembrane region" description="Helical" evidence="7">
    <location>
        <begin position="121"/>
        <end position="138"/>
    </location>
</feature>
<name>A0A1G8YXM3_9FLAO</name>
<protein>
    <submittedName>
        <fullName evidence="9">Vitamin K-dependent gamma-carboxylase</fullName>
    </submittedName>
</protein>
<sequence>MMPNKKFFIFESDACKRFLFSPVDIAPLALFRIFFGILLAWHCFEAIFSGWVLINLIKPKFTFSHIGMDWLQPLPGNGMYYYFGIMGITAIFVAIGLFYRWSLALFTILWAGFYFMQKTMYNNHYYLLMLIGIIMFLLPANRNYSLDAKIFPKIKTNYIPAWCINVMIFQIGIVYFFAAMAKLYPGWLDGSYIQIMLHKQTLPFWKGFYQQRWLHYLLAYSGFLFDLLIVPLLLWNRTRMYAFVAAILFHTFNSIHLNIGIFPFFALSFSVFFFPASTIRKIFFRNVIPQKEELIVYGKNTLKWFFIPYFILQLALPVRHFFIKGDVLWSEEGHRLSWRMMLRSRTGYIKFIIRDNETGKRKVYKLSKILTKRQIKSMKSRPDMIWQTAQKINEKYAQKGKKISIFIDCKVSLNHQPKKVLINPNVDFAKAEWNYFSHNDWILLRD</sequence>
<evidence type="ECO:0000256" key="5">
    <source>
        <dbReference type="ARBA" id="ARBA00023157"/>
    </source>
</evidence>
<keyword evidence="10" id="KW-1185">Reference proteome</keyword>
<organism evidence="9 10">
    <name type="scientific">Flavobacterium noncentrifugens</name>
    <dbReference type="NCBI Taxonomy" id="1128970"/>
    <lineage>
        <taxon>Bacteria</taxon>
        <taxon>Pseudomonadati</taxon>
        <taxon>Bacteroidota</taxon>
        <taxon>Flavobacteriia</taxon>
        <taxon>Flavobacteriales</taxon>
        <taxon>Flavobacteriaceae</taxon>
        <taxon>Flavobacterium</taxon>
    </lineage>
</organism>
<evidence type="ECO:0000313" key="9">
    <source>
        <dbReference type="EMBL" id="SDK07578.1"/>
    </source>
</evidence>
<gene>
    <name evidence="9" type="ORF">SAMN04487935_2518</name>
</gene>
<feature type="transmembrane region" description="Helical" evidence="7">
    <location>
        <begin position="213"/>
        <end position="234"/>
    </location>
</feature>
<keyword evidence="6" id="KW-0456">Lyase</keyword>
<proteinExistence type="predicted"/>
<dbReference type="PANTHER" id="PTHR12639">
    <property type="entry name" value="VITAMIN K-DEPENDENT GAMMA-CARBOXYLASE"/>
    <property type="match status" value="1"/>
</dbReference>
<dbReference type="PANTHER" id="PTHR12639:SF7">
    <property type="entry name" value="HTTM DOMAIN-CONTAINING PROTEIN"/>
    <property type="match status" value="1"/>
</dbReference>
<dbReference type="SMART" id="SM00752">
    <property type="entry name" value="HTTM"/>
    <property type="match status" value="1"/>
</dbReference>
<accession>A0A1G8YXM3</accession>
<feature type="domain" description="HTTM-like" evidence="8">
    <location>
        <begin position="20"/>
        <end position="278"/>
    </location>
</feature>
<keyword evidence="5" id="KW-1015">Disulfide bond</keyword>
<evidence type="ECO:0000259" key="8">
    <source>
        <dbReference type="SMART" id="SM00752"/>
    </source>
</evidence>
<evidence type="ECO:0000256" key="2">
    <source>
        <dbReference type="ARBA" id="ARBA00022692"/>
    </source>
</evidence>
<dbReference type="GO" id="GO:0019842">
    <property type="term" value="F:vitamin binding"/>
    <property type="evidence" value="ECO:0007669"/>
    <property type="project" value="TreeGrafter"/>
</dbReference>
<feature type="transmembrane region" description="Helical" evidence="7">
    <location>
        <begin position="159"/>
        <end position="178"/>
    </location>
</feature>
<evidence type="ECO:0000313" key="10">
    <source>
        <dbReference type="Proteomes" id="UP000199580"/>
    </source>
</evidence>
<dbReference type="Proteomes" id="UP000199580">
    <property type="component" value="Unassembled WGS sequence"/>
</dbReference>
<evidence type="ECO:0000256" key="7">
    <source>
        <dbReference type="SAM" id="Phobius"/>
    </source>
</evidence>
<dbReference type="InterPro" id="IPR053935">
    <property type="entry name" value="VKGC_lumenal_dom"/>
</dbReference>
<dbReference type="Pfam" id="PF05090">
    <property type="entry name" value="HTTM"/>
    <property type="match status" value="1"/>
</dbReference>
<feature type="transmembrane region" description="Helical" evidence="7">
    <location>
        <begin position="29"/>
        <end position="57"/>
    </location>
</feature>
<keyword evidence="4 7" id="KW-0472">Membrane</keyword>
<evidence type="ECO:0000256" key="4">
    <source>
        <dbReference type="ARBA" id="ARBA00023136"/>
    </source>
</evidence>
<dbReference type="GO" id="GO:0012505">
    <property type="term" value="C:endomembrane system"/>
    <property type="evidence" value="ECO:0007669"/>
    <property type="project" value="UniProtKB-SubCell"/>
</dbReference>
<dbReference type="InterPro" id="IPR053934">
    <property type="entry name" value="HTTM_dom"/>
</dbReference>
<dbReference type="Pfam" id="PF22777">
    <property type="entry name" value="VKGC_lumenal_dom"/>
    <property type="match status" value="1"/>
</dbReference>
<dbReference type="EMBL" id="FNEZ01000003">
    <property type="protein sequence ID" value="SDK07578.1"/>
    <property type="molecule type" value="Genomic_DNA"/>
</dbReference>
<keyword evidence="3 7" id="KW-1133">Transmembrane helix</keyword>
<keyword evidence="2 7" id="KW-0812">Transmembrane</keyword>
<reference evidence="9 10" key="1">
    <citation type="submission" date="2016-10" db="EMBL/GenBank/DDBJ databases">
        <authorList>
            <person name="de Groot N.N."/>
        </authorList>
    </citation>
    <scope>NUCLEOTIDE SEQUENCE [LARGE SCALE GENOMIC DNA]</scope>
    <source>
        <strain evidence="9 10">CGMCC 1.10076</strain>
    </source>
</reference>
<feature type="transmembrane region" description="Helical" evidence="7">
    <location>
        <begin position="265"/>
        <end position="283"/>
    </location>
</feature>
<dbReference type="GO" id="GO:0008488">
    <property type="term" value="F:gamma-glutamyl carboxylase activity"/>
    <property type="evidence" value="ECO:0007669"/>
    <property type="project" value="InterPro"/>
</dbReference>
<evidence type="ECO:0000256" key="1">
    <source>
        <dbReference type="ARBA" id="ARBA00004127"/>
    </source>
</evidence>
<comment type="subcellular location">
    <subcellularLocation>
        <location evidence="1">Endomembrane system</location>
        <topology evidence="1">Multi-pass membrane protein</topology>
    </subcellularLocation>
</comment>
<evidence type="ECO:0000256" key="3">
    <source>
        <dbReference type="ARBA" id="ARBA00022989"/>
    </source>
</evidence>
<dbReference type="InterPro" id="IPR011020">
    <property type="entry name" value="HTTM-like"/>
</dbReference>
<evidence type="ECO:0000256" key="6">
    <source>
        <dbReference type="ARBA" id="ARBA00023239"/>
    </source>
</evidence>
<feature type="transmembrane region" description="Helical" evidence="7">
    <location>
        <begin position="78"/>
        <end position="101"/>
    </location>
</feature>